<evidence type="ECO:0000259" key="1">
    <source>
        <dbReference type="Pfam" id="PF13173"/>
    </source>
</evidence>
<proteinExistence type="predicted"/>
<dbReference type="AlphaFoldDB" id="A0A0G0H273"/>
<gene>
    <name evidence="3" type="ORF">US54_C0075G0006</name>
</gene>
<dbReference type="PANTHER" id="PTHR33295:SF8">
    <property type="entry name" value="AAA+ ATPASE DOMAIN-CONTAINING PROTEIN"/>
    <property type="match status" value="1"/>
</dbReference>
<evidence type="ECO:0000259" key="2">
    <source>
        <dbReference type="Pfam" id="PF13635"/>
    </source>
</evidence>
<dbReference type="InterPro" id="IPR025420">
    <property type="entry name" value="DUF4143"/>
</dbReference>
<feature type="domain" description="DUF4143" evidence="2">
    <location>
        <begin position="248"/>
        <end position="381"/>
    </location>
</feature>
<organism evidence="3 4">
    <name type="scientific">Candidatus Roizmanbacteria bacterium GW2011_GWA2_37_7</name>
    <dbReference type="NCBI Taxonomy" id="1618481"/>
    <lineage>
        <taxon>Bacteria</taxon>
        <taxon>Candidatus Roizmaniibacteriota</taxon>
    </lineage>
</organism>
<evidence type="ECO:0000313" key="4">
    <source>
        <dbReference type="Proteomes" id="UP000034471"/>
    </source>
</evidence>
<accession>A0A0G0H273</accession>
<evidence type="ECO:0000313" key="3">
    <source>
        <dbReference type="EMBL" id="KKQ36252.1"/>
    </source>
</evidence>
<comment type="caution">
    <text evidence="3">The sequence shown here is derived from an EMBL/GenBank/DDBJ whole genome shotgun (WGS) entry which is preliminary data.</text>
</comment>
<evidence type="ECO:0008006" key="5">
    <source>
        <dbReference type="Google" id="ProtNLM"/>
    </source>
</evidence>
<dbReference type="STRING" id="1618481.US54_C0075G0006"/>
<dbReference type="EMBL" id="LBTJ01000075">
    <property type="protein sequence ID" value="KKQ36252.1"/>
    <property type="molecule type" value="Genomic_DNA"/>
</dbReference>
<sequence length="457" mass="53619">MENAEIEILINKWNPHFQDTSKGSWVGSVPREKYLQRLWEAMDLRHVIVLTGVRRSGKSTLMQQLIGKLIEQETEPKNALYLHLEDVLVRPYLKLGWKLLEQLHAYYLEKYNPQGKVFVFLDEIQGVSEFNRWIYSHYEKKENIKFIISGSRQSLIESEASTLLTGRTVRFDVYPFNFFEYLVTQNVQVGKGSTVEEIRDHNFSQSTAILHHLGNVLNEGGYPEIVLAQEQRNKELIASTYYRDILTRDIINPHDIRNPSEIESLGLQVLSDFTKTHTYRSLGRPQKLSVNTVKNYLNYFYKAYLFFESNHFSYKTKETQDIQKPRKIYVIDNGMRNFNVVVPRKDLGQCAENVVFLELMKNHPSVYYWRGKQEVDFVVLDTRQEAKLSLYNVSYTDEPHEREVKGLVEGLKEFKLDKGTVLTKNYFDKKVINDKTVEFVPLWAWLIVNGRVFFKGV</sequence>
<dbReference type="Proteomes" id="UP000034471">
    <property type="component" value="Unassembled WGS sequence"/>
</dbReference>
<dbReference type="PANTHER" id="PTHR33295">
    <property type="entry name" value="ATPASE"/>
    <property type="match status" value="1"/>
</dbReference>
<reference evidence="3 4" key="1">
    <citation type="journal article" date="2015" name="Nature">
        <title>rRNA introns, odd ribosomes, and small enigmatic genomes across a large radiation of phyla.</title>
        <authorList>
            <person name="Brown C.T."/>
            <person name="Hug L.A."/>
            <person name="Thomas B.C."/>
            <person name="Sharon I."/>
            <person name="Castelle C.J."/>
            <person name="Singh A."/>
            <person name="Wilkins M.J."/>
            <person name="Williams K.H."/>
            <person name="Banfield J.F."/>
        </authorList>
    </citation>
    <scope>NUCLEOTIDE SEQUENCE [LARGE SCALE GENOMIC DNA]</scope>
</reference>
<dbReference type="SUPFAM" id="SSF52540">
    <property type="entry name" value="P-loop containing nucleoside triphosphate hydrolases"/>
    <property type="match status" value="1"/>
</dbReference>
<dbReference type="InterPro" id="IPR027417">
    <property type="entry name" value="P-loop_NTPase"/>
</dbReference>
<feature type="domain" description="AAA" evidence="1">
    <location>
        <begin position="45"/>
        <end position="182"/>
    </location>
</feature>
<protein>
    <recommendedName>
        <fullName evidence="5">AAA+ ATPase domain-containing protein</fullName>
    </recommendedName>
</protein>
<name>A0A0G0H273_9BACT</name>
<dbReference type="Pfam" id="PF13635">
    <property type="entry name" value="DUF4143"/>
    <property type="match status" value="1"/>
</dbReference>
<dbReference type="InterPro" id="IPR041682">
    <property type="entry name" value="AAA_14"/>
</dbReference>
<dbReference type="Gene3D" id="3.40.50.300">
    <property type="entry name" value="P-loop containing nucleotide triphosphate hydrolases"/>
    <property type="match status" value="1"/>
</dbReference>
<dbReference type="Pfam" id="PF13173">
    <property type="entry name" value="AAA_14"/>
    <property type="match status" value="1"/>
</dbReference>